<evidence type="ECO:0000313" key="8">
    <source>
        <dbReference type="EnsemblPlants" id="LPERR10G11830.1"/>
    </source>
</evidence>
<evidence type="ECO:0000256" key="2">
    <source>
        <dbReference type="ARBA" id="ARBA00022679"/>
    </source>
</evidence>
<protein>
    <recommendedName>
        <fullName evidence="7">Protein kinase domain-containing protein</fullName>
    </recommendedName>
</protein>
<dbReference type="FunFam" id="1.10.510.10:FF:001294">
    <property type="entry name" value="CDPK-related kinase 3"/>
    <property type="match status" value="1"/>
</dbReference>
<dbReference type="Gene3D" id="1.10.238.10">
    <property type="entry name" value="EF-hand"/>
    <property type="match status" value="2"/>
</dbReference>
<evidence type="ECO:0000256" key="5">
    <source>
        <dbReference type="ARBA" id="ARBA00022777"/>
    </source>
</evidence>
<dbReference type="EnsemblPlants" id="LPERR10G11830.1">
    <property type="protein sequence ID" value="LPERR10G11830.1"/>
    <property type="gene ID" value="LPERR10G11830"/>
</dbReference>
<dbReference type="Pfam" id="PF00069">
    <property type="entry name" value="Pkinase"/>
    <property type="match status" value="1"/>
</dbReference>
<keyword evidence="2" id="KW-0808">Transferase</keyword>
<dbReference type="Gene3D" id="3.30.200.20">
    <property type="entry name" value="Phosphorylase Kinase, domain 1"/>
    <property type="match status" value="1"/>
</dbReference>
<reference evidence="8 9" key="1">
    <citation type="submission" date="2012-08" db="EMBL/GenBank/DDBJ databases">
        <title>Oryza genome evolution.</title>
        <authorList>
            <person name="Wing R.A."/>
        </authorList>
    </citation>
    <scope>NUCLEOTIDE SEQUENCE</scope>
</reference>
<dbReference type="Proteomes" id="UP000032180">
    <property type="component" value="Chromosome 10"/>
</dbReference>
<evidence type="ECO:0000256" key="4">
    <source>
        <dbReference type="ARBA" id="ARBA00022741"/>
    </source>
</evidence>
<keyword evidence="6" id="KW-0067">ATP-binding</keyword>
<keyword evidence="9" id="KW-1185">Reference proteome</keyword>
<evidence type="ECO:0000259" key="7">
    <source>
        <dbReference type="PROSITE" id="PS50011"/>
    </source>
</evidence>
<dbReference type="AlphaFoldDB" id="A0A0D9XLF8"/>
<keyword evidence="3" id="KW-0677">Repeat</keyword>
<dbReference type="FunFam" id="1.10.238.10:FF:000085">
    <property type="entry name" value="CDPK-related kinase 1"/>
    <property type="match status" value="1"/>
</dbReference>
<dbReference type="GO" id="GO:0004674">
    <property type="term" value="F:protein serine/threonine kinase activity"/>
    <property type="evidence" value="ECO:0007669"/>
    <property type="project" value="UniProtKB-KW"/>
</dbReference>
<dbReference type="GO" id="GO:0005524">
    <property type="term" value="F:ATP binding"/>
    <property type="evidence" value="ECO:0007669"/>
    <property type="project" value="UniProtKB-KW"/>
</dbReference>
<dbReference type="SUPFAM" id="SSF47473">
    <property type="entry name" value="EF-hand"/>
    <property type="match status" value="1"/>
</dbReference>
<dbReference type="FunFam" id="1.10.510.10:FF:001864">
    <property type="entry name" value="Calcium-dependent protein kinase SK5"/>
    <property type="match status" value="1"/>
</dbReference>
<dbReference type="InterPro" id="IPR011992">
    <property type="entry name" value="EF-hand-dom_pair"/>
</dbReference>
<dbReference type="InterPro" id="IPR011009">
    <property type="entry name" value="Kinase-like_dom_sf"/>
</dbReference>
<dbReference type="SUPFAM" id="SSF56112">
    <property type="entry name" value="Protein kinase-like (PK-like)"/>
    <property type="match status" value="1"/>
</dbReference>
<sequence>MRGQILAVKVISKAKMTTAISIEDVRREVKILKALSGHSNLVKFYDACEDALNVYIIMELCEGGELLDRILSRGGRYSEEDAKVIVEQILNVVAFCHLQGVVHRDLKPENFLFSTKDEHSPMKIIDFGLSDFIRPDERLNDIVGSAYYVAPEVLHRSYSTEADMWSIGVITYILLCGSRPFWARTESGIFRSVLRADPNFDDTPWISVSPAGKDFVKRLLNKDYRKRMTAAQALSHPWLRDESRPIPLDMLVLKLIKGYLRSTPFKRAALKALSRAITEDELIYIRAQYNLLEPSNTDGRISIENFRMALLQNSTDAMKESRALDILNALEPLAYRRMDFEEFQAATISPYQLEALSRWEEIAEAAFEYFEQEGNRPITIEELAQEMNLSSAAYTIVRDWIRPSDGKLSFLALVLPTVSPRKQPQKKLLQKGAEGHKCRSVFRFLLTMVRRHFMVLRTITKCFQKQNSRKATLFVCRLVRCLVLSYFMGLVAKCHTVLTSTDSVAIGAIKAFPLTRLGPQQIARKTRSPSAGRAGKAEIFTKETGL</sequence>
<dbReference type="SMART" id="SM00220">
    <property type="entry name" value="S_TKc"/>
    <property type="match status" value="1"/>
</dbReference>
<dbReference type="Gramene" id="LPERR10G11830.1">
    <property type="protein sequence ID" value="LPERR10G11830.1"/>
    <property type="gene ID" value="LPERR10G11830"/>
</dbReference>
<feature type="domain" description="Protein kinase" evidence="7">
    <location>
        <begin position="1"/>
        <end position="239"/>
    </location>
</feature>
<dbReference type="InterPro" id="IPR000719">
    <property type="entry name" value="Prot_kinase_dom"/>
</dbReference>
<evidence type="ECO:0000256" key="6">
    <source>
        <dbReference type="ARBA" id="ARBA00022840"/>
    </source>
</evidence>
<dbReference type="PROSITE" id="PS00108">
    <property type="entry name" value="PROTEIN_KINASE_ST"/>
    <property type="match status" value="1"/>
</dbReference>
<dbReference type="PANTHER" id="PTHR24349">
    <property type="entry name" value="SERINE/THREONINE-PROTEIN KINASE"/>
    <property type="match status" value="1"/>
</dbReference>
<accession>A0A0D9XLF8</accession>
<keyword evidence="5" id="KW-0418">Kinase</keyword>
<dbReference type="STRING" id="77586.A0A0D9XLF8"/>
<name>A0A0D9XLF8_9ORYZ</name>
<dbReference type="Gene3D" id="1.10.510.10">
    <property type="entry name" value="Transferase(Phosphotransferase) domain 1"/>
    <property type="match status" value="1"/>
</dbReference>
<reference evidence="8" key="3">
    <citation type="submission" date="2015-04" db="UniProtKB">
        <authorList>
            <consortium name="EnsemblPlants"/>
        </authorList>
    </citation>
    <scope>IDENTIFICATION</scope>
</reference>
<dbReference type="CDD" id="cd05117">
    <property type="entry name" value="STKc_CAMK"/>
    <property type="match status" value="1"/>
</dbReference>
<dbReference type="HOGENOM" id="CLU_000288_37_3_1"/>
<evidence type="ECO:0000256" key="1">
    <source>
        <dbReference type="ARBA" id="ARBA00022527"/>
    </source>
</evidence>
<keyword evidence="4" id="KW-0547">Nucleotide-binding</keyword>
<dbReference type="PROSITE" id="PS50011">
    <property type="entry name" value="PROTEIN_KINASE_DOM"/>
    <property type="match status" value="1"/>
</dbReference>
<dbReference type="InterPro" id="IPR008271">
    <property type="entry name" value="Ser/Thr_kinase_AS"/>
</dbReference>
<evidence type="ECO:0000313" key="9">
    <source>
        <dbReference type="Proteomes" id="UP000032180"/>
    </source>
</evidence>
<dbReference type="InterPro" id="IPR050205">
    <property type="entry name" value="CDPK_Ser/Thr_kinases"/>
</dbReference>
<reference evidence="9" key="2">
    <citation type="submission" date="2013-12" db="EMBL/GenBank/DDBJ databases">
        <authorList>
            <person name="Yu Y."/>
            <person name="Lee S."/>
            <person name="de Baynast K."/>
            <person name="Wissotski M."/>
            <person name="Liu L."/>
            <person name="Talag J."/>
            <person name="Goicoechea J."/>
            <person name="Angelova A."/>
            <person name="Jetty R."/>
            <person name="Kudrna D."/>
            <person name="Golser W."/>
            <person name="Rivera L."/>
            <person name="Zhang J."/>
            <person name="Wing R."/>
        </authorList>
    </citation>
    <scope>NUCLEOTIDE SEQUENCE</scope>
</reference>
<organism evidence="8 9">
    <name type="scientific">Leersia perrieri</name>
    <dbReference type="NCBI Taxonomy" id="77586"/>
    <lineage>
        <taxon>Eukaryota</taxon>
        <taxon>Viridiplantae</taxon>
        <taxon>Streptophyta</taxon>
        <taxon>Embryophyta</taxon>
        <taxon>Tracheophyta</taxon>
        <taxon>Spermatophyta</taxon>
        <taxon>Magnoliopsida</taxon>
        <taxon>Liliopsida</taxon>
        <taxon>Poales</taxon>
        <taxon>Poaceae</taxon>
        <taxon>BOP clade</taxon>
        <taxon>Oryzoideae</taxon>
        <taxon>Oryzeae</taxon>
        <taxon>Oryzinae</taxon>
        <taxon>Leersia</taxon>
    </lineage>
</organism>
<evidence type="ECO:0000256" key="3">
    <source>
        <dbReference type="ARBA" id="ARBA00022737"/>
    </source>
</evidence>
<dbReference type="eggNOG" id="KOG0032">
    <property type="taxonomic scope" value="Eukaryota"/>
</dbReference>
<keyword evidence="1" id="KW-0723">Serine/threonine-protein kinase</keyword>
<proteinExistence type="predicted"/>